<dbReference type="Gene3D" id="3.10.620.30">
    <property type="match status" value="1"/>
</dbReference>
<keyword evidence="2" id="KW-0732">Signal</keyword>
<dbReference type="Pfam" id="PF01841">
    <property type="entry name" value="Transglut_core"/>
    <property type="match status" value="1"/>
</dbReference>
<dbReference type="PANTHER" id="PTHR33490:SF6">
    <property type="entry name" value="SLL1049 PROTEIN"/>
    <property type="match status" value="1"/>
</dbReference>
<evidence type="ECO:0000259" key="3">
    <source>
        <dbReference type="SMART" id="SM00460"/>
    </source>
</evidence>
<keyword evidence="1" id="KW-0472">Membrane</keyword>
<comment type="caution">
    <text evidence="4">The sequence shown here is derived from an EMBL/GenBank/DDBJ whole genome shotgun (WGS) entry which is preliminary data.</text>
</comment>
<keyword evidence="1" id="KW-0812">Transmembrane</keyword>
<proteinExistence type="predicted"/>
<evidence type="ECO:0000313" key="5">
    <source>
        <dbReference type="Proteomes" id="UP000185874"/>
    </source>
</evidence>
<name>A0A1F7SIU1_9BACT</name>
<accession>A0A1F7SIU1</accession>
<sequence length="587" mass="65867">MFLAFILFFASLLPIHAADEFSSSQKINYYFDQNGNATVRHEYELTNQLSQIYPEKYLIKLPFDDLENIVGQDNIGNAIGDIQTKDGHTSITFKFNRPSIGKDQVTKFKLSYRQKTLAKRKGNTWEIQLPQQNDSNSKEKIEISLDLPSSFGALSYTSISTQNPQTYSNRQNLTLGSNQVKNQPILLIFGNYQLFDFTLNYYLANDNNYPINTQIAIPPDTQSQEIVYSEISPPPTNVTTDSDGNYLATYQISASQNLEVKVTGQAKIFPPLHLPLEIDSNSYLSPQEYWPVSSPEIAQIANDLSSPKAIYNYVVNQLNYDYSISHPNRKGATTALLSPNNSLCTEFVDLFVTLARAKGIPAREIEGFAYTNNPEIKPINLNTDILHAWAQYYDQSQKTWIEIDPTWGKTTHGIDYFHDLDLNHLTFVIHGTDSASPPPPGSFKKSPSTKTVFVNFAGQTVNKSNLPLNANFSHQLSISNPNNFTLKNVSFSIPDLGWSTVIPTIPPFSHLTLSPPKPSFFTSLLPKWQKINLFVQGTNHPSQTLTLTNSRHYLNLGISITLIITILSISGIILTVLKPKSSHEKNN</sequence>
<reference evidence="4 5" key="1">
    <citation type="journal article" date="2016" name="Nat. Commun.">
        <title>Thousands of microbial genomes shed light on interconnected biogeochemical processes in an aquifer system.</title>
        <authorList>
            <person name="Anantharaman K."/>
            <person name="Brown C.T."/>
            <person name="Hug L.A."/>
            <person name="Sharon I."/>
            <person name="Castelle C.J."/>
            <person name="Probst A.J."/>
            <person name="Thomas B.C."/>
            <person name="Singh A."/>
            <person name="Wilkins M.J."/>
            <person name="Karaoz U."/>
            <person name="Brodie E.L."/>
            <person name="Williams K.H."/>
            <person name="Hubbard S.S."/>
            <person name="Banfield J.F."/>
        </authorList>
    </citation>
    <scope>NUCLEOTIDE SEQUENCE [LARGE SCALE GENOMIC DNA]</scope>
</reference>
<dbReference type="AlphaFoldDB" id="A0A1F7SIU1"/>
<dbReference type="PANTHER" id="PTHR33490">
    <property type="entry name" value="BLR5614 PROTEIN-RELATED"/>
    <property type="match status" value="1"/>
</dbReference>
<dbReference type="InterPro" id="IPR002931">
    <property type="entry name" value="Transglutaminase-like"/>
</dbReference>
<evidence type="ECO:0000313" key="4">
    <source>
        <dbReference type="EMBL" id="OGL53691.1"/>
    </source>
</evidence>
<feature type="transmembrane region" description="Helical" evidence="1">
    <location>
        <begin position="553"/>
        <end position="577"/>
    </location>
</feature>
<feature type="domain" description="Transglutaminase-like" evidence="3">
    <location>
        <begin position="336"/>
        <end position="407"/>
    </location>
</feature>
<dbReference type="Proteomes" id="UP000185874">
    <property type="component" value="Unassembled WGS sequence"/>
</dbReference>
<dbReference type="SUPFAM" id="SSF54001">
    <property type="entry name" value="Cysteine proteinases"/>
    <property type="match status" value="1"/>
</dbReference>
<feature type="chain" id="PRO_5009226109" description="Transglutaminase-like domain-containing protein" evidence="2">
    <location>
        <begin position="18"/>
        <end position="587"/>
    </location>
</feature>
<keyword evidence="1" id="KW-1133">Transmembrane helix</keyword>
<feature type="signal peptide" evidence="2">
    <location>
        <begin position="1"/>
        <end position="17"/>
    </location>
</feature>
<dbReference type="EMBL" id="MGDJ01000014">
    <property type="protein sequence ID" value="OGL53691.1"/>
    <property type="molecule type" value="Genomic_DNA"/>
</dbReference>
<dbReference type="SMART" id="SM00460">
    <property type="entry name" value="TGc"/>
    <property type="match status" value="1"/>
</dbReference>
<organism evidence="4 5">
    <name type="scientific">Candidatus Shapirobacteria bacterium RBG_13_44_7</name>
    <dbReference type="NCBI Taxonomy" id="1802149"/>
    <lineage>
        <taxon>Bacteria</taxon>
        <taxon>Candidatus Shapironibacteriota</taxon>
    </lineage>
</organism>
<dbReference type="InterPro" id="IPR038765">
    <property type="entry name" value="Papain-like_cys_pep_sf"/>
</dbReference>
<protein>
    <recommendedName>
        <fullName evidence="3">Transglutaminase-like domain-containing protein</fullName>
    </recommendedName>
</protein>
<evidence type="ECO:0000256" key="1">
    <source>
        <dbReference type="SAM" id="Phobius"/>
    </source>
</evidence>
<evidence type="ECO:0000256" key="2">
    <source>
        <dbReference type="SAM" id="SignalP"/>
    </source>
</evidence>
<gene>
    <name evidence="4" type="ORF">A3K55_01450</name>
</gene>